<dbReference type="InterPro" id="IPR011050">
    <property type="entry name" value="Pectin_lyase_fold/virulence"/>
</dbReference>
<feature type="signal peptide" evidence="1">
    <location>
        <begin position="1"/>
        <end position="18"/>
    </location>
</feature>
<reference evidence="3 4" key="1">
    <citation type="submission" date="2020-01" db="EMBL/GenBank/DDBJ databases">
        <title>Complete genome sequence of Chitinophaga sp. H33E-04 isolated from quinoa roots.</title>
        <authorList>
            <person name="Weon H.-Y."/>
            <person name="Lee S.A."/>
        </authorList>
    </citation>
    <scope>NUCLEOTIDE SEQUENCE [LARGE SCALE GENOMIC DNA]</scope>
    <source>
        <strain evidence="3 4">H33E-04</strain>
    </source>
</reference>
<accession>A0A6B9ZME0</accession>
<protein>
    <submittedName>
        <fullName evidence="3">Pectate lyase</fullName>
    </submittedName>
</protein>
<dbReference type="Pfam" id="PF19815">
    <property type="entry name" value="DUF6298"/>
    <property type="match status" value="1"/>
</dbReference>
<dbReference type="AlphaFoldDB" id="A0A6B9ZME0"/>
<evidence type="ECO:0000256" key="1">
    <source>
        <dbReference type="SAM" id="SignalP"/>
    </source>
</evidence>
<dbReference type="InterPro" id="IPR046265">
    <property type="entry name" value="DUF6298"/>
</dbReference>
<evidence type="ECO:0000313" key="3">
    <source>
        <dbReference type="EMBL" id="QHS62614.1"/>
    </source>
</evidence>
<dbReference type="Proteomes" id="UP000476411">
    <property type="component" value="Chromosome"/>
</dbReference>
<name>A0A6B9ZME0_9BACT</name>
<dbReference type="Gene3D" id="2.160.20.10">
    <property type="entry name" value="Single-stranded right-handed beta-helix, Pectin lyase-like"/>
    <property type="match status" value="1"/>
</dbReference>
<evidence type="ECO:0000313" key="4">
    <source>
        <dbReference type="Proteomes" id="UP000476411"/>
    </source>
</evidence>
<feature type="chain" id="PRO_5025537271" evidence="1">
    <location>
        <begin position="19"/>
        <end position="1030"/>
    </location>
</feature>
<keyword evidence="4" id="KW-1185">Reference proteome</keyword>
<keyword evidence="3" id="KW-0456">Lyase</keyword>
<dbReference type="KEGG" id="chih:GWR21_24440"/>
<dbReference type="SUPFAM" id="SSF51126">
    <property type="entry name" value="Pectin lyase-like"/>
    <property type="match status" value="1"/>
</dbReference>
<dbReference type="RefSeq" id="WP_162334248.1">
    <property type="nucleotide sequence ID" value="NZ_CP048113.1"/>
</dbReference>
<evidence type="ECO:0000259" key="2">
    <source>
        <dbReference type="Pfam" id="PF19815"/>
    </source>
</evidence>
<proteinExistence type="predicted"/>
<gene>
    <name evidence="3" type="ORF">GWR21_24440</name>
</gene>
<dbReference type="GO" id="GO:0016829">
    <property type="term" value="F:lyase activity"/>
    <property type="evidence" value="ECO:0007669"/>
    <property type="project" value="UniProtKB-KW"/>
</dbReference>
<feature type="domain" description="DUF6298" evidence="2">
    <location>
        <begin position="468"/>
        <end position="951"/>
    </location>
</feature>
<dbReference type="InterPro" id="IPR012334">
    <property type="entry name" value="Pectin_lyas_fold"/>
</dbReference>
<organism evidence="3 4">
    <name type="scientific">Chitinophaga agri</name>
    <dbReference type="NCBI Taxonomy" id="2703787"/>
    <lineage>
        <taxon>Bacteria</taxon>
        <taxon>Pseudomonadati</taxon>
        <taxon>Bacteroidota</taxon>
        <taxon>Chitinophagia</taxon>
        <taxon>Chitinophagales</taxon>
        <taxon>Chitinophagaceae</taxon>
        <taxon>Chitinophaga</taxon>
    </lineage>
</organism>
<dbReference type="EMBL" id="CP048113">
    <property type="protein sequence ID" value="QHS62614.1"/>
    <property type="molecule type" value="Genomic_DNA"/>
</dbReference>
<keyword evidence="1" id="KW-0732">Signal</keyword>
<sequence length="1030" mass="113406">MGKRLLTIWIACSLPLLAGAQAKKPKAPLPPVSWERGQLVYQPDEKGNRVPDFSWCGYMAGEKTLPLAPVRVRVLAMQGDATATIQAALDHVASLPLKDGLRGAVLLDKGTFEISGSLRINTSGVVLRGSGDSTVLLATGYSRATLIHVNGRNDKQLSPAVKITDAYVPVNSTVLHVPAGTGFREGDDVEIVRPCTLSWIQQLGTAHFGGGITALGWKPGDREIHWSRKISQAEGNTITLDVPLTNALDTVDGTATIAVYKCPGRIAQAGVENLRCRSMYDVANPKDEDHCWTAIAIENTMDAWVRQVNFEHFAGSAVAVLETARRVTVEDCISTSPVSETGGQRRYTFFTSGQQTLFQRNYAQYGYHDFAAGFCAAGPNAFVQCMSDMPYSYSGAIDSWASGLLLDNVVVNGQALGFPNRGQDGQGAGWTAANSVLWQCAAARIDCYRPPGASNWAFGAWAQFSGDGEWFASNEYIQPRSLYYAQLAARLGDKVTERAYLLPAPGDASSSPTAAVAAELSRQAVHPATTLQEWIKRAAQRTPVAGSADGARIQHVIKPAQLSPVAGMKIVNGWLVNNGSVMTGERRDVSWWRGNIRPDGVQEASPHITRYVPGRTGTGLTDDLDSVSAWMSRKHIVAIDHNYGLWYERRRDDHERVLRMDGDVWPPFYEQPFARSGQGIAWDGLSKYDLTKYNRWYWWRLQQFADHADRQGQVLIHQQYFQHNIIEAGAHYADFPWRPANNVNNTGFPEPPPYAGGKRIFMSEQFYDTTNTIRNQLHRAYIRQCLDNFSNNHNVIQLIGAEFTGPLHFVDFWTDVISNWEKEKQQHPVIGLSTTKDVQDALLQDAQRAGVIDLIDIRYWHYQENGTAYAPQGGLHLAPRQHARLLKPKRSNEKEVYRAVREYRDKYPGKAVMYSADSYDKYGWAVFMAGGSLASIPSIADPGFLSAAAGMHPADIPGLWALTNDHGDYIIYTGGAATIDIPGITTAFNAVWVDAANGKTLVSKKNIKAGTGHAIKAPQSGALVLWLVRK</sequence>